<organism evidence="9 10">
    <name type="scientific">Pullulanibacillus camelliae</name>
    <dbReference type="NCBI Taxonomy" id="1707096"/>
    <lineage>
        <taxon>Bacteria</taxon>
        <taxon>Bacillati</taxon>
        <taxon>Bacillota</taxon>
        <taxon>Bacilli</taxon>
        <taxon>Bacillales</taxon>
        <taxon>Sporolactobacillaceae</taxon>
        <taxon>Pullulanibacillus</taxon>
    </lineage>
</organism>
<feature type="transmembrane region" description="Helical" evidence="7">
    <location>
        <begin position="26"/>
        <end position="52"/>
    </location>
</feature>
<dbReference type="Proteomes" id="UP000628775">
    <property type="component" value="Unassembled WGS sequence"/>
</dbReference>
<evidence type="ECO:0000256" key="4">
    <source>
        <dbReference type="ARBA" id="ARBA00022692"/>
    </source>
</evidence>
<sequence>MATTHTEITIKKSKLRKRVAPKYDKAAALFLLPWLIGLVGLTIGPMIASFYLSFTHFNLLQDPKWAGLSNYKQILTADEYFTTSLRVTAIYVVSSVPFRLAFALFVALLLNRKIKGIGIYRAAYYIPSLMGGSIAISIMWRNIFGETGLVNKALHVFGIHGSAWLGDPHYALYVISLLSVWQFGSTMVIFLAGLQQIPESYYDASAIDGASKLQQFFKITIPMLSPVIFFNLIMAVIEGFMQFTQAFVITNGGPINSTLLFALYLYQKAFTDFQMGYASALAWLLLILVGILTALLFITSKFWVHYESGEE</sequence>
<dbReference type="CDD" id="cd06261">
    <property type="entry name" value="TM_PBP2"/>
    <property type="match status" value="1"/>
</dbReference>
<keyword evidence="4 7" id="KW-0812">Transmembrane</keyword>
<feature type="transmembrane region" description="Helical" evidence="7">
    <location>
        <begin position="122"/>
        <end position="140"/>
    </location>
</feature>
<dbReference type="PROSITE" id="PS50928">
    <property type="entry name" value="ABC_TM1"/>
    <property type="match status" value="1"/>
</dbReference>
<comment type="subcellular location">
    <subcellularLocation>
        <location evidence="1 7">Cell membrane</location>
        <topology evidence="1 7">Multi-pass membrane protein</topology>
    </subcellularLocation>
</comment>
<feature type="transmembrane region" description="Helical" evidence="7">
    <location>
        <begin position="170"/>
        <end position="194"/>
    </location>
</feature>
<dbReference type="SUPFAM" id="SSF161098">
    <property type="entry name" value="MetI-like"/>
    <property type="match status" value="1"/>
</dbReference>
<dbReference type="InterPro" id="IPR051393">
    <property type="entry name" value="ABC_transporter_permease"/>
</dbReference>
<keyword evidence="5 7" id="KW-1133">Transmembrane helix</keyword>
<evidence type="ECO:0000259" key="8">
    <source>
        <dbReference type="PROSITE" id="PS50928"/>
    </source>
</evidence>
<dbReference type="PANTHER" id="PTHR30193:SF1">
    <property type="entry name" value="ABC TRANSPORTER PERMEASE PROTEIN YESP-RELATED"/>
    <property type="match status" value="1"/>
</dbReference>
<keyword evidence="10" id="KW-1185">Reference proteome</keyword>
<proteinExistence type="inferred from homology"/>
<dbReference type="AlphaFoldDB" id="A0A8J2Y9M0"/>
<feature type="transmembrane region" description="Helical" evidence="7">
    <location>
        <begin position="278"/>
        <end position="298"/>
    </location>
</feature>
<evidence type="ECO:0000313" key="9">
    <source>
        <dbReference type="EMBL" id="GGE26140.1"/>
    </source>
</evidence>
<dbReference type="PANTHER" id="PTHR30193">
    <property type="entry name" value="ABC TRANSPORTER PERMEASE PROTEIN"/>
    <property type="match status" value="1"/>
</dbReference>
<dbReference type="InterPro" id="IPR035906">
    <property type="entry name" value="MetI-like_sf"/>
</dbReference>
<evidence type="ECO:0000256" key="6">
    <source>
        <dbReference type="ARBA" id="ARBA00023136"/>
    </source>
</evidence>
<evidence type="ECO:0000256" key="1">
    <source>
        <dbReference type="ARBA" id="ARBA00004651"/>
    </source>
</evidence>
<evidence type="ECO:0000256" key="3">
    <source>
        <dbReference type="ARBA" id="ARBA00022475"/>
    </source>
</evidence>
<name>A0A8J2Y9M0_9BACL</name>
<reference evidence="9" key="1">
    <citation type="journal article" date="2014" name="Int. J. Syst. Evol. Microbiol.">
        <title>Complete genome sequence of Corynebacterium casei LMG S-19264T (=DSM 44701T), isolated from a smear-ripened cheese.</title>
        <authorList>
            <consortium name="US DOE Joint Genome Institute (JGI-PGF)"/>
            <person name="Walter F."/>
            <person name="Albersmeier A."/>
            <person name="Kalinowski J."/>
            <person name="Ruckert C."/>
        </authorList>
    </citation>
    <scope>NUCLEOTIDE SEQUENCE</scope>
    <source>
        <strain evidence="9">CGMCC 1.15371</strain>
    </source>
</reference>
<dbReference type="Pfam" id="PF00528">
    <property type="entry name" value="BPD_transp_1"/>
    <property type="match status" value="1"/>
</dbReference>
<dbReference type="GO" id="GO:0055085">
    <property type="term" value="P:transmembrane transport"/>
    <property type="evidence" value="ECO:0007669"/>
    <property type="project" value="InterPro"/>
</dbReference>
<dbReference type="InterPro" id="IPR000515">
    <property type="entry name" value="MetI-like"/>
</dbReference>
<dbReference type="RefSeq" id="WP_188687716.1">
    <property type="nucleotide sequence ID" value="NZ_BMIR01000001.1"/>
</dbReference>
<protein>
    <submittedName>
        <fullName evidence="9">Sugar ABC transporter permease</fullName>
    </submittedName>
</protein>
<comment type="caution">
    <text evidence="9">The sequence shown here is derived from an EMBL/GenBank/DDBJ whole genome shotgun (WGS) entry which is preliminary data.</text>
</comment>
<reference evidence="9" key="2">
    <citation type="submission" date="2020-09" db="EMBL/GenBank/DDBJ databases">
        <authorList>
            <person name="Sun Q."/>
            <person name="Zhou Y."/>
        </authorList>
    </citation>
    <scope>NUCLEOTIDE SEQUENCE</scope>
    <source>
        <strain evidence="9">CGMCC 1.15371</strain>
    </source>
</reference>
<keyword evidence="3" id="KW-1003">Cell membrane</keyword>
<dbReference type="GO" id="GO:0005886">
    <property type="term" value="C:plasma membrane"/>
    <property type="evidence" value="ECO:0007669"/>
    <property type="project" value="UniProtKB-SubCell"/>
</dbReference>
<evidence type="ECO:0000256" key="7">
    <source>
        <dbReference type="RuleBase" id="RU363032"/>
    </source>
</evidence>
<feature type="transmembrane region" description="Helical" evidence="7">
    <location>
        <begin position="89"/>
        <end position="110"/>
    </location>
</feature>
<feature type="transmembrane region" description="Helical" evidence="7">
    <location>
        <begin position="215"/>
        <end position="237"/>
    </location>
</feature>
<evidence type="ECO:0000256" key="5">
    <source>
        <dbReference type="ARBA" id="ARBA00022989"/>
    </source>
</evidence>
<keyword evidence="6 7" id="KW-0472">Membrane</keyword>
<accession>A0A8J2Y9M0</accession>
<gene>
    <name evidence="9" type="ORF">GCM10011391_00620</name>
</gene>
<feature type="transmembrane region" description="Helical" evidence="7">
    <location>
        <begin position="243"/>
        <end position="266"/>
    </location>
</feature>
<keyword evidence="2 7" id="KW-0813">Transport</keyword>
<dbReference type="EMBL" id="BMIR01000001">
    <property type="protein sequence ID" value="GGE26140.1"/>
    <property type="molecule type" value="Genomic_DNA"/>
</dbReference>
<comment type="similarity">
    <text evidence="7">Belongs to the binding-protein-dependent transport system permease family.</text>
</comment>
<feature type="domain" description="ABC transmembrane type-1" evidence="8">
    <location>
        <begin position="85"/>
        <end position="296"/>
    </location>
</feature>
<evidence type="ECO:0000313" key="10">
    <source>
        <dbReference type="Proteomes" id="UP000628775"/>
    </source>
</evidence>
<evidence type="ECO:0000256" key="2">
    <source>
        <dbReference type="ARBA" id="ARBA00022448"/>
    </source>
</evidence>
<dbReference type="Gene3D" id="1.10.3720.10">
    <property type="entry name" value="MetI-like"/>
    <property type="match status" value="1"/>
</dbReference>